<dbReference type="InterPro" id="IPR056884">
    <property type="entry name" value="NPHP3-like_N"/>
</dbReference>
<keyword evidence="1 3" id="KW-0853">WD repeat</keyword>
<dbReference type="Gene3D" id="2.130.10.10">
    <property type="entry name" value="YVTN repeat-like/Quinoprotein amine dehydrogenase"/>
    <property type="match status" value="5"/>
</dbReference>
<dbReference type="STRING" id="105696.A0A1Y2M491"/>
<keyword evidence="2" id="KW-0677">Repeat</keyword>
<feature type="repeat" description="WD" evidence="3">
    <location>
        <begin position="1208"/>
        <end position="1249"/>
    </location>
</feature>
<evidence type="ECO:0000256" key="1">
    <source>
        <dbReference type="ARBA" id="ARBA00022574"/>
    </source>
</evidence>
<dbReference type="EMBL" id="KZ107842">
    <property type="protein sequence ID" value="OSS50028.1"/>
    <property type="molecule type" value="Genomic_DNA"/>
</dbReference>
<protein>
    <recommendedName>
        <fullName evidence="5">NACHT domain-containing protein</fullName>
    </recommendedName>
</protein>
<feature type="repeat" description="WD" evidence="3">
    <location>
        <begin position="1124"/>
        <end position="1165"/>
    </location>
</feature>
<dbReference type="CDD" id="cd00200">
    <property type="entry name" value="WD40"/>
    <property type="match status" value="1"/>
</dbReference>
<dbReference type="PROSITE" id="PS00678">
    <property type="entry name" value="WD_REPEATS_1"/>
    <property type="match status" value="10"/>
</dbReference>
<evidence type="ECO:0000313" key="7">
    <source>
        <dbReference type="Proteomes" id="UP000193240"/>
    </source>
</evidence>
<gene>
    <name evidence="6" type="ORF">B5807_05249</name>
</gene>
<dbReference type="InterPro" id="IPR015943">
    <property type="entry name" value="WD40/YVTN_repeat-like_dom_sf"/>
</dbReference>
<evidence type="ECO:0000313" key="6">
    <source>
        <dbReference type="EMBL" id="OSS50028.1"/>
    </source>
</evidence>
<dbReference type="Pfam" id="PF00400">
    <property type="entry name" value="WD40"/>
    <property type="match status" value="10"/>
</dbReference>
<dbReference type="PRINTS" id="PR00320">
    <property type="entry name" value="GPROTEINBRPT"/>
</dbReference>
<accession>A0A1Y2M491</accession>
<dbReference type="Gene3D" id="3.40.50.300">
    <property type="entry name" value="P-loop containing nucleotide triphosphate hydrolases"/>
    <property type="match status" value="1"/>
</dbReference>
<dbReference type="Pfam" id="PF06985">
    <property type="entry name" value="HET"/>
    <property type="match status" value="1"/>
</dbReference>
<sequence>MLPARSRRKGNKAQHALATRLPHQVGRAPLLSHTPTACSHDEMRLLYYREDGELGVTDDLIDADADATRPYAILSHTWGADEEEVSFEDLAKNSGKDKDGYKKMQLCGEQTKRDGLQYFWVDTCCINKANKAEHSLAIRSMFRWYRKAARCYVYLPDVTASHVVCEEDASPPAWDTEFRQSKWFTRGWTLQELLAPSVVEFFSRDWHKLGDRASLKTQIHEVTTIPFRVLEGAPLSQSSTDERFRWRQLRHTKLKEDAAYCLSGIFDVDIAPVYDEGTEEAFRRLREAIRKREECLRDLHTSDPHNDKKRIEDTKGGLLEDSYRWVLDNDSFKKWHNDPQSQLLWIKGDPGKGKTMLLCGIIDELQKALARTASVSYFFCQATDSRINSATAVLRGLLHLLVSEQPALTAHVRKRYDRAGKVDFEDANAWIVLTEIFADMLKDPNLEPTYILVDALDECTADLPKLLNFLAQQSSASSRVKWIVSSRNWPEIEAELARAEQKIRLSLELNAESISAAVSVFIRHKVSQLAQDKKYDKKTKDAVFEHLTANANDTFLWVALVCQELEKTAKRNVLKKLKFFPPGLEALYKRMMQQIGASDDAELCKQVLATIALAYRPTTLPELVSLTELLEDVTDEAEVREIVSLCGSFLTLRGETVYFVHQSAQDFLLEKASDDVFPDGIEATHQVIFFRSLAILSKTLQRDMYGLEAPGLSIDEIEPLTSGPLAESRYQCIYWIDHLCDSRSKFGANGTKDAQVVAVVHEFVEKKYLYWLEALSLCKSIAKGVTLMTKLWLLVQEIEAGGRLTKLLQDARRFIMYHKGPIESYPFQTYFSALLFSPTESAIRQLFRHDEPKSITVKPAMSSSWSACLQTLEGHSSYVRSVAFSHDSTRLASASGDSTVKLWDASSGECLQTLKGHSGYVNSVAFSHDSTRLASASYDKTVKLWDASSGEYLQTLEGHSETVWSVAFSHDSTRLASASYDKTVKLWDASSGECLQTLEGHSHSVRSVVFSHDSTQLASASGDNTVKLWDASSGECLQTLKGHSGYVNSVAFSHDSTRLASASWDKTVKLWDASSGEYLQTLEGHSETVWSVAFSHDSTRLASASGDSTVKLWDASSGEYLQTLEGHSDFVSSVAFSHDSTRLASASGDSTVKLWDASSGECLQTLEGHSDTVSSVAFSHDSTRLASASWDNTVKLWDASSGECLQTLEGHSDTVRSVAFSHDSTRLASASDDKTVKLWDASSGECLQTLEGHSSWVRSVAFSHDSTRLASASWDKTVKLWDASSGKCLQTFNVGKTITSLSFDPAGSCISTEIGNFAINIPQTSDYAATAEAEHPQHLGISLSSDSTWIKHANKDMLWIPSEYRPSCSSVRGTTVAIGVGSGRVWTCTIDA</sequence>
<dbReference type="SMART" id="SM00320">
    <property type="entry name" value="WD40"/>
    <property type="match status" value="10"/>
</dbReference>
<proteinExistence type="predicted"/>
<dbReference type="SUPFAM" id="SSF50978">
    <property type="entry name" value="WD40 repeat-like"/>
    <property type="match status" value="2"/>
</dbReference>
<dbReference type="OMA" id="DAHSDAC"/>
<dbReference type="PANTHER" id="PTHR14604">
    <property type="entry name" value="WD40 REPEAT PF20"/>
    <property type="match status" value="1"/>
</dbReference>
<feature type="repeat" description="WD" evidence="3">
    <location>
        <begin position="956"/>
        <end position="997"/>
    </location>
</feature>
<dbReference type="Proteomes" id="UP000193240">
    <property type="component" value="Unassembled WGS sequence"/>
</dbReference>
<dbReference type="PANTHER" id="PTHR14604:SF4">
    <property type="entry name" value="F-BOX DOMAIN-CONTAINING PROTEIN"/>
    <property type="match status" value="1"/>
</dbReference>
<evidence type="ECO:0000256" key="3">
    <source>
        <dbReference type="PROSITE-ProRule" id="PRU00221"/>
    </source>
</evidence>
<dbReference type="InterPro" id="IPR020472">
    <property type="entry name" value="WD40_PAC1"/>
</dbReference>
<dbReference type="FunFam" id="3.40.50.300:FF:001638">
    <property type="entry name" value="NACHT and WD40 domain protein"/>
    <property type="match status" value="1"/>
</dbReference>
<dbReference type="InterPro" id="IPR010730">
    <property type="entry name" value="HET"/>
</dbReference>
<dbReference type="InterPro" id="IPR007111">
    <property type="entry name" value="NACHT_NTPase"/>
</dbReference>
<feature type="compositionally biased region" description="Basic residues" evidence="4">
    <location>
        <begin position="1"/>
        <end position="12"/>
    </location>
</feature>
<feature type="repeat" description="WD" evidence="3">
    <location>
        <begin position="1166"/>
        <end position="1207"/>
    </location>
</feature>
<evidence type="ECO:0000259" key="5">
    <source>
        <dbReference type="PROSITE" id="PS50837"/>
    </source>
</evidence>
<dbReference type="InterPro" id="IPR027417">
    <property type="entry name" value="P-loop_NTPase"/>
</dbReference>
<organism evidence="6 7">
    <name type="scientific">Epicoccum nigrum</name>
    <name type="common">Soil fungus</name>
    <name type="synonym">Epicoccum purpurascens</name>
    <dbReference type="NCBI Taxonomy" id="105696"/>
    <lineage>
        <taxon>Eukaryota</taxon>
        <taxon>Fungi</taxon>
        <taxon>Dikarya</taxon>
        <taxon>Ascomycota</taxon>
        <taxon>Pezizomycotina</taxon>
        <taxon>Dothideomycetes</taxon>
        <taxon>Pleosporomycetidae</taxon>
        <taxon>Pleosporales</taxon>
        <taxon>Pleosporineae</taxon>
        <taxon>Didymellaceae</taxon>
        <taxon>Epicoccum</taxon>
    </lineage>
</organism>
<dbReference type="InterPro" id="IPR050995">
    <property type="entry name" value="WD-F-box_domain-protein"/>
</dbReference>
<dbReference type="InterPro" id="IPR036322">
    <property type="entry name" value="WD40_repeat_dom_sf"/>
</dbReference>
<feature type="repeat" description="WD" evidence="3">
    <location>
        <begin position="1040"/>
        <end position="1081"/>
    </location>
</feature>
<feature type="repeat" description="WD" evidence="3">
    <location>
        <begin position="914"/>
        <end position="955"/>
    </location>
</feature>
<dbReference type="SUPFAM" id="SSF52540">
    <property type="entry name" value="P-loop containing nucleoside triphosphate hydrolases"/>
    <property type="match status" value="1"/>
</dbReference>
<reference evidence="6 7" key="1">
    <citation type="journal article" date="2017" name="Genome Announc.">
        <title>Genome sequence of the saprophytic ascomycete Epicoccum nigrum ICMP 19927 strain isolated from New Zealand.</title>
        <authorList>
            <person name="Fokin M."/>
            <person name="Fleetwood D."/>
            <person name="Weir B.S."/>
            <person name="Villas-Boas S.G."/>
        </authorList>
    </citation>
    <scope>NUCLEOTIDE SEQUENCE [LARGE SCALE GENOMIC DNA]</scope>
    <source>
        <strain evidence="6 7">ICMP 19927</strain>
    </source>
</reference>
<dbReference type="PROSITE" id="PS50294">
    <property type="entry name" value="WD_REPEATS_REGION"/>
    <property type="match status" value="10"/>
</dbReference>
<feature type="repeat" description="WD" evidence="3">
    <location>
        <begin position="872"/>
        <end position="913"/>
    </location>
</feature>
<evidence type="ECO:0000256" key="2">
    <source>
        <dbReference type="ARBA" id="ARBA00022737"/>
    </source>
</evidence>
<feature type="repeat" description="WD" evidence="3">
    <location>
        <begin position="998"/>
        <end position="1039"/>
    </location>
</feature>
<feature type="repeat" description="WD" evidence="3">
    <location>
        <begin position="1250"/>
        <end position="1291"/>
    </location>
</feature>
<name>A0A1Y2M491_EPING</name>
<feature type="domain" description="NACHT" evidence="5">
    <location>
        <begin position="342"/>
        <end position="563"/>
    </location>
</feature>
<dbReference type="InParanoid" id="A0A1Y2M491"/>
<dbReference type="InterPro" id="IPR019775">
    <property type="entry name" value="WD40_repeat_CS"/>
</dbReference>
<feature type="region of interest" description="Disordered" evidence="4">
    <location>
        <begin position="1"/>
        <end position="23"/>
    </location>
</feature>
<dbReference type="PROSITE" id="PS50082">
    <property type="entry name" value="WD_REPEATS_2"/>
    <property type="match status" value="10"/>
</dbReference>
<dbReference type="InterPro" id="IPR001680">
    <property type="entry name" value="WD40_rpt"/>
</dbReference>
<dbReference type="PROSITE" id="PS50837">
    <property type="entry name" value="NACHT"/>
    <property type="match status" value="1"/>
</dbReference>
<keyword evidence="7" id="KW-1185">Reference proteome</keyword>
<evidence type="ECO:0000256" key="4">
    <source>
        <dbReference type="SAM" id="MobiDB-lite"/>
    </source>
</evidence>
<dbReference type="Pfam" id="PF24883">
    <property type="entry name" value="NPHP3_N"/>
    <property type="match status" value="1"/>
</dbReference>
<feature type="repeat" description="WD" evidence="3">
    <location>
        <begin position="1082"/>
        <end position="1123"/>
    </location>
</feature>